<evidence type="ECO:0000259" key="2">
    <source>
        <dbReference type="PROSITE" id="PS51774"/>
    </source>
</evidence>
<dbReference type="Pfam" id="PF07765">
    <property type="entry name" value="KIP1"/>
    <property type="match status" value="1"/>
</dbReference>
<dbReference type="Proteomes" id="UP000017836">
    <property type="component" value="Unassembled WGS sequence"/>
</dbReference>
<gene>
    <name evidence="3" type="ORF">AMTR_s00009p00264220</name>
</gene>
<dbReference type="Gramene" id="ERM95178">
    <property type="protein sequence ID" value="ERM95178"/>
    <property type="gene ID" value="AMTR_s00009p00264220"/>
</dbReference>
<dbReference type="PANTHER" id="PTHR31631">
    <property type="entry name" value="PROTEIN NETWORKED 2D"/>
    <property type="match status" value="1"/>
</dbReference>
<feature type="domain" description="NAB" evidence="2">
    <location>
        <begin position="1"/>
        <end position="76"/>
    </location>
</feature>
<reference evidence="4" key="1">
    <citation type="journal article" date="2013" name="Science">
        <title>The Amborella genome and the evolution of flowering plants.</title>
        <authorList>
            <consortium name="Amborella Genome Project"/>
        </authorList>
    </citation>
    <scope>NUCLEOTIDE SEQUENCE [LARGE SCALE GENOMIC DNA]</scope>
</reference>
<keyword evidence="4" id="KW-1185">Reference proteome</keyword>
<dbReference type="HOGENOM" id="CLU_189397_0_0_1"/>
<evidence type="ECO:0000256" key="1">
    <source>
        <dbReference type="ARBA" id="ARBA00023054"/>
    </source>
</evidence>
<evidence type="ECO:0000313" key="3">
    <source>
        <dbReference type="EMBL" id="ERM95178.1"/>
    </source>
</evidence>
<protein>
    <recommendedName>
        <fullName evidence="2">NAB domain-containing protein</fullName>
    </recommendedName>
</protein>
<dbReference type="InterPro" id="IPR011684">
    <property type="entry name" value="NAB"/>
</dbReference>
<organism evidence="3 4">
    <name type="scientific">Amborella trichopoda</name>
    <dbReference type="NCBI Taxonomy" id="13333"/>
    <lineage>
        <taxon>Eukaryota</taxon>
        <taxon>Viridiplantae</taxon>
        <taxon>Streptophyta</taxon>
        <taxon>Embryophyta</taxon>
        <taxon>Tracheophyta</taxon>
        <taxon>Spermatophyta</taxon>
        <taxon>Magnoliopsida</taxon>
        <taxon>Amborellales</taxon>
        <taxon>Amborellaceae</taxon>
        <taxon>Amborella</taxon>
    </lineage>
</organism>
<dbReference type="PANTHER" id="PTHR31631:SF0">
    <property type="entry name" value="PROTEIN NETWORKED 2D"/>
    <property type="match status" value="1"/>
</dbReference>
<dbReference type="PROSITE" id="PS51774">
    <property type="entry name" value="NAB"/>
    <property type="match status" value="1"/>
</dbReference>
<proteinExistence type="predicted"/>
<keyword evidence="1" id="KW-0175">Coiled coil</keyword>
<dbReference type="AlphaFoldDB" id="W1NI76"/>
<accession>W1NI76</accession>
<sequence length="89" mass="10304">MVGEPHRQSKWLEQNVRDMEVKVKSTMKLIEEDADSFAKRADIFYKKRHELVNLVEELYMAHRALTERCSHISGNFHSANSTIATACPK</sequence>
<dbReference type="OMA" id="DHESMEP"/>
<evidence type="ECO:0000313" key="4">
    <source>
        <dbReference type="Proteomes" id="UP000017836"/>
    </source>
</evidence>
<name>W1NI76_AMBTC</name>
<dbReference type="EMBL" id="KI397501">
    <property type="protein sequence ID" value="ERM95178.1"/>
    <property type="molecule type" value="Genomic_DNA"/>
</dbReference>
<dbReference type="GO" id="GO:0003779">
    <property type="term" value="F:actin binding"/>
    <property type="evidence" value="ECO:0007669"/>
    <property type="project" value="InterPro"/>
</dbReference>